<keyword evidence="2" id="KW-0472">Membrane</keyword>
<dbReference type="EMBL" id="CP121272">
    <property type="protein sequence ID" value="WMC90937.1"/>
    <property type="molecule type" value="Genomic_DNA"/>
</dbReference>
<keyword evidence="2" id="KW-1133">Transmembrane helix</keyword>
<feature type="transmembrane region" description="Helical" evidence="2">
    <location>
        <begin position="64"/>
        <end position="84"/>
    </location>
</feature>
<sequence>MSESPVERGIKRLWRRPAHDHNKAGVSGDTPGNTEATPDNAPQTQRAQAAGAMPSVVFIPDTPGVAELATVLVTLVMWAAIAWWSRRSERWMS</sequence>
<feature type="region of interest" description="Disordered" evidence="1">
    <location>
        <begin position="1"/>
        <end position="51"/>
    </location>
</feature>
<feature type="compositionally biased region" description="Polar residues" evidence="1">
    <location>
        <begin position="30"/>
        <end position="47"/>
    </location>
</feature>
<proteinExistence type="predicted"/>
<evidence type="ECO:0000256" key="1">
    <source>
        <dbReference type="SAM" id="MobiDB-lite"/>
    </source>
</evidence>
<evidence type="ECO:0000313" key="3">
    <source>
        <dbReference type="EMBL" id="WMC90937.1"/>
    </source>
</evidence>
<geneLocation type="plasmid" evidence="3 4">
    <name>unnamed</name>
</geneLocation>
<organism evidence="3 4">
    <name type="scientific">Streptomyces rochei</name>
    <name type="common">Streptomyces parvullus</name>
    <dbReference type="NCBI Taxonomy" id="1928"/>
    <lineage>
        <taxon>Bacteria</taxon>
        <taxon>Bacillati</taxon>
        <taxon>Actinomycetota</taxon>
        <taxon>Actinomycetes</taxon>
        <taxon>Kitasatosporales</taxon>
        <taxon>Streptomycetaceae</taxon>
        <taxon>Streptomyces</taxon>
        <taxon>Streptomyces rochei group</taxon>
    </lineage>
</organism>
<name>A0AAX3ZVG0_STRRO</name>
<keyword evidence="3" id="KW-0614">Plasmid</keyword>
<dbReference type="AlphaFoldDB" id="A0AAX3ZVG0"/>
<evidence type="ECO:0000313" key="4">
    <source>
        <dbReference type="Proteomes" id="UP001231701"/>
    </source>
</evidence>
<dbReference type="RefSeq" id="WP_127437377.1">
    <property type="nucleotide sequence ID" value="NZ_CP121272.1"/>
</dbReference>
<dbReference type="GeneID" id="90947442"/>
<accession>A0AAX3ZVG0</accession>
<evidence type="ECO:0000256" key="2">
    <source>
        <dbReference type="SAM" id="Phobius"/>
    </source>
</evidence>
<keyword evidence="2" id="KW-0812">Transmembrane</keyword>
<reference evidence="3" key="1">
    <citation type="submission" date="2023-03" db="EMBL/GenBank/DDBJ databases">
        <title>Borrelidin-producing and root-colonizing Streptomyces rochei is a potent biopesticide for soil-borne oomycete-caused plant diseases.</title>
        <authorList>
            <person name="Zhou D."/>
            <person name="Wang X."/>
            <person name="Navarro-Munoz J.C."/>
            <person name="Li W."/>
            <person name="Li J."/>
            <person name="Jiu M."/>
            <person name="Deng S."/>
            <person name="Ye Y."/>
            <person name="Daly P."/>
            <person name="Wei L."/>
        </authorList>
    </citation>
    <scope>NUCLEOTIDE SEQUENCE</scope>
    <source>
        <strain evidence="3">JK1</strain>
        <plasmid evidence="3">unnamed</plasmid>
    </source>
</reference>
<gene>
    <name evidence="3" type="ORF">P7W03_35425</name>
</gene>
<dbReference type="Proteomes" id="UP001231701">
    <property type="component" value="Plasmid unnamed"/>
</dbReference>
<protein>
    <submittedName>
        <fullName evidence="3">Uncharacterized protein</fullName>
    </submittedName>
</protein>
<feature type="compositionally biased region" description="Basic and acidic residues" evidence="1">
    <location>
        <begin position="1"/>
        <end position="10"/>
    </location>
</feature>